<dbReference type="PROSITE" id="PS51257">
    <property type="entry name" value="PROKAR_LIPOPROTEIN"/>
    <property type="match status" value="1"/>
</dbReference>
<dbReference type="Proteomes" id="UP001162741">
    <property type="component" value="Chromosome"/>
</dbReference>
<keyword evidence="1" id="KW-0732">Signal</keyword>
<dbReference type="SUPFAM" id="SSF50952">
    <property type="entry name" value="Soluble quinoprotein glucose dehydrogenase"/>
    <property type="match status" value="1"/>
</dbReference>
<feature type="domain" description="Glucose/Sorbosone dehydrogenase" evidence="2">
    <location>
        <begin position="51"/>
        <end position="361"/>
    </location>
</feature>
<feature type="chain" id="PRO_5046447453" evidence="1">
    <location>
        <begin position="22"/>
        <end position="376"/>
    </location>
</feature>
<accession>A0ABY6J1X6</accession>
<dbReference type="RefSeq" id="WP_264281711.1">
    <property type="nucleotide sequence ID" value="NZ_CP107006.1"/>
</dbReference>
<evidence type="ECO:0000313" key="4">
    <source>
        <dbReference type="Proteomes" id="UP001162741"/>
    </source>
</evidence>
<name>A0ABY6J1X6_9BACT</name>
<feature type="signal peptide" evidence="1">
    <location>
        <begin position="1"/>
        <end position="21"/>
    </location>
</feature>
<dbReference type="Gene3D" id="2.120.10.30">
    <property type="entry name" value="TolB, C-terminal domain"/>
    <property type="match status" value="1"/>
</dbReference>
<dbReference type="Pfam" id="PF07995">
    <property type="entry name" value="GSDH"/>
    <property type="match status" value="1"/>
</dbReference>
<dbReference type="InterPro" id="IPR012938">
    <property type="entry name" value="Glc/Sorbosone_DH"/>
</dbReference>
<dbReference type="InterPro" id="IPR011041">
    <property type="entry name" value="Quinoprot_gluc/sorb_DH_b-prop"/>
</dbReference>
<dbReference type="InterPro" id="IPR011042">
    <property type="entry name" value="6-blade_b-propeller_TolB-like"/>
</dbReference>
<keyword evidence="4" id="KW-1185">Reference proteome</keyword>
<evidence type="ECO:0000259" key="2">
    <source>
        <dbReference type="Pfam" id="PF07995"/>
    </source>
</evidence>
<proteinExistence type="predicted"/>
<dbReference type="PANTHER" id="PTHR19328:SF13">
    <property type="entry name" value="HIPL1 PROTEIN"/>
    <property type="match status" value="1"/>
</dbReference>
<gene>
    <name evidence="3" type="ORF">MKQ68_01005</name>
</gene>
<evidence type="ECO:0000313" key="3">
    <source>
        <dbReference type="EMBL" id="UYQ93679.1"/>
    </source>
</evidence>
<protein>
    <submittedName>
        <fullName evidence="3">PQQ-dependent sugar dehydrogenase</fullName>
    </submittedName>
</protein>
<organism evidence="3 4">
    <name type="scientific">Chitinophaga horti</name>
    <dbReference type="NCBI Taxonomy" id="2920382"/>
    <lineage>
        <taxon>Bacteria</taxon>
        <taxon>Pseudomonadati</taxon>
        <taxon>Bacteroidota</taxon>
        <taxon>Chitinophagia</taxon>
        <taxon>Chitinophagales</taxon>
        <taxon>Chitinophagaceae</taxon>
        <taxon>Chitinophaga</taxon>
    </lineage>
</organism>
<reference evidence="3" key="1">
    <citation type="submission" date="2022-10" db="EMBL/GenBank/DDBJ databases">
        <title>Chitinophaga sp. nov., isolated from soil.</title>
        <authorList>
            <person name="Jeon C.O."/>
        </authorList>
    </citation>
    <scope>NUCLEOTIDE SEQUENCE</scope>
    <source>
        <strain evidence="3">R8</strain>
    </source>
</reference>
<evidence type="ECO:0000256" key="1">
    <source>
        <dbReference type="SAM" id="SignalP"/>
    </source>
</evidence>
<dbReference type="PANTHER" id="PTHR19328">
    <property type="entry name" value="HEDGEHOG-INTERACTING PROTEIN"/>
    <property type="match status" value="1"/>
</dbReference>
<dbReference type="EMBL" id="CP107006">
    <property type="protein sequence ID" value="UYQ93679.1"/>
    <property type="molecule type" value="Genomic_DNA"/>
</dbReference>
<sequence length="376" mass="40928">MKTTLFFFGCALVLSTGLLMSGCGKDNDNGNGGPEDPSWPTDSVRTVIGTLSQPWEILWGPDDHIWLTERGGRISRLEPRTGTLKPLLNVPDAVQNNEGGLLGMALHPDFKTNGYLYVVYNYNKGNAYTEKVVRYTYKDSTLSSPLVLLDNIAAAGIHNGSRLLIADNKLWITTGDAAVPANAQNTGNPNGKVLRINLDGSIPADNPIANNPLWSYGHRNPQGLVLANGKLYASEHGANIEDEVNIIEKQRNYGWPNVEGPCNTDSENTFCAANNVKAPLWSSGTSGTFAVAGMDYYNNDRIPQWKNSLLVTSLKNSRLYQLKLSGDGLTVASTKEYFSGKFGRLRDVCISPAGRVYICTGIGNNNDKVIEISKPE</sequence>